<evidence type="ECO:0000313" key="3">
    <source>
        <dbReference type="EMBL" id="KJE21810.1"/>
    </source>
</evidence>
<dbReference type="AlphaFoldDB" id="A0A0D8BCM5"/>
<name>A0A0D8BCM5_9ACTN</name>
<dbReference type="InterPro" id="IPR002878">
    <property type="entry name" value="ChsH2_C"/>
</dbReference>
<feature type="region of interest" description="Disordered" evidence="1">
    <location>
        <begin position="160"/>
        <end position="203"/>
    </location>
</feature>
<proteinExistence type="predicted"/>
<feature type="domain" description="ChsH2 C-terminal OB-fold" evidence="2">
    <location>
        <begin position="82"/>
        <end position="147"/>
    </location>
</feature>
<protein>
    <submittedName>
        <fullName evidence="3">Putative nucleic-acid-binding protein containing a Zn-ribbon</fullName>
    </submittedName>
</protein>
<reference evidence="4" key="1">
    <citation type="submission" date="2015-02" db="EMBL/GenBank/DDBJ databases">
        <title>Draft Genome of Frankia sp. CpI1-S.</title>
        <authorList>
            <person name="Oshone R.T."/>
            <person name="Ngom M."/>
            <person name="Ghodhbane-Gtari F."/>
            <person name="Gtari M."/>
            <person name="Morris K."/>
            <person name="Thomas K."/>
            <person name="Sen A."/>
            <person name="Tisa L.S."/>
        </authorList>
    </citation>
    <scope>NUCLEOTIDE SEQUENCE [LARGE SCALE GENOMIC DNA]</scope>
    <source>
        <strain evidence="4">CpI1-S</strain>
    </source>
</reference>
<dbReference type="OrthoDB" id="4374555at2"/>
<evidence type="ECO:0000313" key="4">
    <source>
        <dbReference type="Proteomes" id="UP000032545"/>
    </source>
</evidence>
<dbReference type="RefSeq" id="WP_052681217.1">
    <property type="nucleotide sequence ID" value="NZ_JYFN01000031.1"/>
</dbReference>
<accession>A0A0D8BCM5</accession>
<dbReference type="InterPro" id="IPR012340">
    <property type="entry name" value="NA-bd_OB-fold"/>
</dbReference>
<evidence type="ECO:0000256" key="1">
    <source>
        <dbReference type="SAM" id="MobiDB-lite"/>
    </source>
</evidence>
<dbReference type="Proteomes" id="UP000032545">
    <property type="component" value="Unassembled WGS sequence"/>
</dbReference>
<keyword evidence="4" id="KW-1185">Reference proteome</keyword>
<sequence length="203" mass="20412">MNPSTDAALPAALAAPDAPDAPDAGDWLVDAALAPLAGGSLAPLYAGAAAGELTLPFCAACGLALELEQRACDGCGATDIRWRPVERAGTVHAVTLVHRREPGLVRVTEPYPVLDVELTSGHRLIMTTLTATGSAPAIGRPVTVGFRIVGGVAVPAAALSTSEPSELPDPSDPSEPSDAATPDSPRATGTAPAPVPSETEVSQ</sequence>
<evidence type="ECO:0000259" key="2">
    <source>
        <dbReference type="Pfam" id="PF01796"/>
    </source>
</evidence>
<dbReference type="SUPFAM" id="SSF50249">
    <property type="entry name" value="Nucleic acid-binding proteins"/>
    <property type="match status" value="1"/>
</dbReference>
<dbReference type="EMBL" id="JYFN01000031">
    <property type="protein sequence ID" value="KJE21810.1"/>
    <property type="molecule type" value="Genomic_DNA"/>
</dbReference>
<gene>
    <name evidence="3" type="ORF">FF36_03863</name>
</gene>
<reference evidence="3 4" key="2">
    <citation type="journal article" date="2016" name="Genome Announc.">
        <title>Permanent Draft Genome Sequences for Two Variants of Frankia sp. Strain CpI1, the First Frankia Strain Isolated from Root Nodules of Comptonia peregrina.</title>
        <authorList>
            <person name="Oshone R."/>
            <person name="Hurst S.G.IV."/>
            <person name="Abebe-Akele F."/>
            <person name="Simpson S."/>
            <person name="Morris K."/>
            <person name="Thomas W.K."/>
            <person name="Tisa L.S."/>
        </authorList>
    </citation>
    <scope>NUCLEOTIDE SEQUENCE [LARGE SCALE GENOMIC DNA]</scope>
    <source>
        <strain evidence="4">CpI1-S</strain>
    </source>
</reference>
<dbReference type="PATRIC" id="fig|1502723.3.peg.3538"/>
<comment type="caution">
    <text evidence="3">The sequence shown here is derived from an EMBL/GenBank/DDBJ whole genome shotgun (WGS) entry which is preliminary data.</text>
</comment>
<organism evidence="3 4">
    <name type="scientific">Frankia torreyi</name>
    <dbReference type="NCBI Taxonomy" id="1856"/>
    <lineage>
        <taxon>Bacteria</taxon>
        <taxon>Bacillati</taxon>
        <taxon>Actinomycetota</taxon>
        <taxon>Actinomycetes</taxon>
        <taxon>Frankiales</taxon>
        <taxon>Frankiaceae</taxon>
        <taxon>Frankia</taxon>
    </lineage>
</organism>
<feature type="compositionally biased region" description="Low complexity" evidence="1">
    <location>
        <begin position="174"/>
        <end position="185"/>
    </location>
</feature>
<dbReference type="Pfam" id="PF01796">
    <property type="entry name" value="OB_ChsH2_C"/>
    <property type="match status" value="1"/>
</dbReference>